<proteinExistence type="predicted"/>
<feature type="non-terminal residue" evidence="1">
    <location>
        <position position="298"/>
    </location>
</feature>
<keyword evidence="2" id="KW-1185">Reference proteome</keyword>
<evidence type="ECO:0008006" key="3">
    <source>
        <dbReference type="Google" id="ProtNLM"/>
    </source>
</evidence>
<dbReference type="EMBL" id="MU806415">
    <property type="protein sequence ID" value="KAJ3835397.1"/>
    <property type="molecule type" value="Genomic_DNA"/>
</dbReference>
<evidence type="ECO:0000313" key="2">
    <source>
        <dbReference type="Proteomes" id="UP001163846"/>
    </source>
</evidence>
<accession>A0AA38UES1</accession>
<organism evidence="1 2">
    <name type="scientific">Lentinula raphanica</name>
    <dbReference type="NCBI Taxonomy" id="153919"/>
    <lineage>
        <taxon>Eukaryota</taxon>
        <taxon>Fungi</taxon>
        <taxon>Dikarya</taxon>
        <taxon>Basidiomycota</taxon>
        <taxon>Agaricomycotina</taxon>
        <taxon>Agaricomycetes</taxon>
        <taxon>Agaricomycetidae</taxon>
        <taxon>Agaricales</taxon>
        <taxon>Marasmiineae</taxon>
        <taxon>Omphalotaceae</taxon>
        <taxon>Lentinula</taxon>
    </lineage>
</organism>
<protein>
    <recommendedName>
        <fullName evidence="3">F-box domain-containing protein</fullName>
    </recommendedName>
</protein>
<dbReference type="AlphaFoldDB" id="A0AA38UES1"/>
<sequence length="298" mass="33451">MAATSHTWDLTRSPFVELLGTNHAPSPDKLNELRTLLIEPYAELERLETEIARALNEKEKINNFIEAHRALMSPVRQVPAEVLAEIFVHCLPTERNAVRSLDEAPLLLTTICRDWRRVALDIPRLWRTLHIFIPPHLSDQVMSRRAAGIRTWLGRSGTLPLSISFHAQSPFAQYLSTTGTIPVPVHATDHLKSLISALASFSPRFGDFCLSLPITHLKLFDELSGPHFPILHTFRVPDGRHLYRVNAQNLEEDACVGSLLNRAAVLRRLEISSGIYAGAGRYLSLAIDWALLVDLSLQ</sequence>
<dbReference type="Proteomes" id="UP001163846">
    <property type="component" value="Unassembled WGS sequence"/>
</dbReference>
<name>A0AA38UES1_9AGAR</name>
<comment type="caution">
    <text evidence="1">The sequence shown here is derived from an EMBL/GenBank/DDBJ whole genome shotgun (WGS) entry which is preliminary data.</text>
</comment>
<evidence type="ECO:0000313" key="1">
    <source>
        <dbReference type="EMBL" id="KAJ3835397.1"/>
    </source>
</evidence>
<gene>
    <name evidence="1" type="ORF">F5878DRAFT_567213</name>
</gene>
<reference evidence="1" key="1">
    <citation type="submission" date="2022-08" db="EMBL/GenBank/DDBJ databases">
        <authorList>
            <consortium name="DOE Joint Genome Institute"/>
            <person name="Min B."/>
            <person name="Riley R."/>
            <person name="Sierra-Patev S."/>
            <person name="Naranjo-Ortiz M."/>
            <person name="Looney B."/>
            <person name="Konkel Z."/>
            <person name="Slot J.C."/>
            <person name="Sakamoto Y."/>
            <person name="Steenwyk J.L."/>
            <person name="Rokas A."/>
            <person name="Carro J."/>
            <person name="Camarero S."/>
            <person name="Ferreira P."/>
            <person name="Molpeceres G."/>
            <person name="Ruiz-Duenas F.J."/>
            <person name="Serrano A."/>
            <person name="Henrissat B."/>
            <person name="Drula E."/>
            <person name="Hughes K.W."/>
            <person name="Mata J.L."/>
            <person name="Ishikawa N.K."/>
            <person name="Vargas-Isla R."/>
            <person name="Ushijima S."/>
            <person name="Smith C.A."/>
            <person name="Ahrendt S."/>
            <person name="Andreopoulos W."/>
            <person name="He G."/>
            <person name="Labutti K."/>
            <person name="Lipzen A."/>
            <person name="Ng V."/>
            <person name="Sandor L."/>
            <person name="Barry K."/>
            <person name="Martinez A.T."/>
            <person name="Xiao Y."/>
            <person name="Gibbons J.G."/>
            <person name="Terashima K."/>
            <person name="Hibbett D.S."/>
            <person name="Grigoriev I.V."/>
        </authorList>
    </citation>
    <scope>NUCLEOTIDE SEQUENCE</scope>
    <source>
        <strain evidence="1">TFB9207</strain>
    </source>
</reference>